<name>A0A532V8A1_UNCT6</name>
<accession>A0A532V8A1</accession>
<sequence>MKKRATNDLGCFRRKAISDLERLKCRYLRMVHLAPKDDPELGKLEKAVRLLPGLLKTEESLLSSELKEAQRKSLEENLEPLFTILRRVLGADFDRKREDILAALEDELKSNGSR</sequence>
<dbReference type="AlphaFoldDB" id="A0A532V8A1"/>
<dbReference type="Proteomes" id="UP000317778">
    <property type="component" value="Unassembled WGS sequence"/>
</dbReference>
<evidence type="ECO:0000313" key="1">
    <source>
        <dbReference type="EMBL" id="TKJ43434.1"/>
    </source>
</evidence>
<proteinExistence type="predicted"/>
<protein>
    <submittedName>
        <fullName evidence="1">Uncharacterized protein</fullName>
    </submittedName>
</protein>
<dbReference type="EMBL" id="NJBO01000004">
    <property type="protein sequence ID" value="TKJ43434.1"/>
    <property type="molecule type" value="Genomic_DNA"/>
</dbReference>
<gene>
    <name evidence="1" type="ORF">CEE36_03620</name>
</gene>
<comment type="caution">
    <text evidence="1">The sequence shown here is derived from an EMBL/GenBank/DDBJ whole genome shotgun (WGS) entry which is preliminary data.</text>
</comment>
<evidence type="ECO:0000313" key="2">
    <source>
        <dbReference type="Proteomes" id="UP000317778"/>
    </source>
</evidence>
<organism evidence="1 2">
    <name type="scientific">candidate division TA06 bacterium B3_TA06</name>
    <dbReference type="NCBI Taxonomy" id="2012487"/>
    <lineage>
        <taxon>Bacteria</taxon>
        <taxon>Bacteria division TA06</taxon>
    </lineage>
</organism>
<reference evidence="1 2" key="1">
    <citation type="submission" date="2017-06" db="EMBL/GenBank/DDBJ databases">
        <title>Novel microbial phyla capable of carbon fixation and sulfur reduction in deep-sea sediments.</title>
        <authorList>
            <person name="Huang J."/>
            <person name="Baker B."/>
            <person name="Wang Y."/>
        </authorList>
    </citation>
    <scope>NUCLEOTIDE SEQUENCE [LARGE SCALE GENOMIC DNA]</scope>
    <source>
        <strain evidence="1">B3_TA06</strain>
    </source>
</reference>